<dbReference type="PROSITE" id="PS51257">
    <property type="entry name" value="PROKAR_LIPOPROTEIN"/>
    <property type="match status" value="1"/>
</dbReference>
<evidence type="ECO:0000313" key="1">
    <source>
        <dbReference type="EMBL" id="MDN4072917.1"/>
    </source>
</evidence>
<evidence type="ECO:0000313" key="2">
    <source>
        <dbReference type="Proteomes" id="UP001168694"/>
    </source>
</evidence>
<keyword evidence="2" id="KW-1185">Reference proteome</keyword>
<accession>A0ABT8E4S4</accession>
<gene>
    <name evidence="1" type="ORF">QYF49_07740</name>
</gene>
<comment type="caution">
    <text evidence="1">The sequence shown here is derived from an EMBL/GenBank/DDBJ whole genome shotgun (WGS) entry which is preliminary data.</text>
</comment>
<protein>
    <submittedName>
        <fullName evidence="1">Uncharacterized protein</fullName>
    </submittedName>
</protein>
<dbReference type="RefSeq" id="WP_290398994.1">
    <property type="nucleotide sequence ID" value="NZ_JAUHLN010000001.1"/>
</dbReference>
<sequence length="90" mass="10280">MKRLKYICIVLTSLLTIAGCSDKQKQTFEIDGSVQVEKHFFVKSHFKAFGFTDKTLDERNQRIAASIDVRALLEKTKDLLYVKNGVVQVD</sequence>
<dbReference type="Proteomes" id="UP001168694">
    <property type="component" value="Unassembled WGS sequence"/>
</dbReference>
<dbReference type="EMBL" id="JAUHLN010000001">
    <property type="protein sequence ID" value="MDN4072917.1"/>
    <property type="molecule type" value="Genomic_DNA"/>
</dbReference>
<reference evidence="1" key="1">
    <citation type="submission" date="2023-06" db="EMBL/GenBank/DDBJ databases">
        <title>Draft Genome Sequences of Representative Paenibacillus Polymyxa, Bacillus cereus, Fictibacillus sp., and Brevibacillus agri Strains Isolated from Amazonian Dark Earth.</title>
        <authorList>
            <person name="Pellegrinetti T.A."/>
            <person name="Cunha I.C.M."/>
            <person name="Chaves M.G."/>
            <person name="Freitas A.S."/>
            <person name="Silva A.V.R."/>
            <person name="Tsai S.M."/>
            <person name="Mendes L.W."/>
        </authorList>
    </citation>
    <scope>NUCLEOTIDE SEQUENCE</scope>
    <source>
        <strain evidence="1">CENA-BCM004</strain>
    </source>
</reference>
<name>A0ABT8E4S4_9BACL</name>
<organism evidence="1 2">
    <name type="scientific">Fictibacillus terranigra</name>
    <dbReference type="NCBI Taxonomy" id="3058424"/>
    <lineage>
        <taxon>Bacteria</taxon>
        <taxon>Bacillati</taxon>
        <taxon>Bacillota</taxon>
        <taxon>Bacilli</taxon>
        <taxon>Bacillales</taxon>
        <taxon>Fictibacillaceae</taxon>
        <taxon>Fictibacillus</taxon>
    </lineage>
</organism>
<proteinExistence type="predicted"/>